<dbReference type="AlphaFoldDB" id="A0A0D8Y988"/>
<evidence type="ECO:0000313" key="1">
    <source>
        <dbReference type="EMBL" id="KJH52752.1"/>
    </source>
</evidence>
<gene>
    <name evidence="1" type="ORF">DICVIV_01096</name>
</gene>
<reference evidence="1 2" key="1">
    <citation type="submission" date="2013-11" db="EMBL/GenBank/DDBJ databases">
        <title>Draft genome of the bovine lungworm Dictyocaulus viviparus.</title>
        <authorList>
            <person name="Mitreva M."/>
        </authorList>
    </citation>
    <scope>NUCLEOTIDE SEQUENCE [LARGE SCALE GENOMIC DNA]</scope>
    <source>
        <strain evidence="1 2">HannoverDv2000</strain>
    </source>
</reference>
<proteinExistence type="predicted"/>
<dbReference type="Proteomes" id="UP000053766">
    <property type="component" value="Unassembled WGS sequence"/>
</dbReference>
<protein>
    <submittedName>
        <fullName evidence="1">Uncharacterized protein</fullName>
    </submittedName>
</protein>
<reference evidence="2" key="2">
    <citation type="journal article" date="2016" name="Sci. Rep.">
        <title>Dictyocaulus viviparus genome, variome and transcriptome elucidate lungworm biology and support future intervention.</title>
        <authorList>
            <person name="McNulty S.N."/>
            <person name="Strube C."/>
            <person name="Rosa B.A."/>
            <person name="Martin J.C."/>
            <person name="Tyagi R."/>
            <person name="Choi Y.J."/>
            <person name="Wang Q."/>
            <person name="Hallsworth Pepin K."/>
            <person name="Zhang X."/>
            <person name="Ozersky P."/>
            <person name="Wilson R.K."/>
            <person name="Sternberg P.W."/>
            <person name="Gasser R.B."/>
            <person name="Mitreva M."/>
        </authorList>
    </citation>
    <scope>NUCLEOTIDE SEQUENCE [LARGE SCALE GENOMIC DNA]</scope>
    <source>
        <strain evidence="2">HannoverDv2000</strain>
    </source>
</reference>
<dbReference type="EMBL" id="KN716160">
    <property type="protein sequence ID" value="KJH52752.1"/>
    <property type="molecule type" value="Genomic_DNA"/>
</dbReference>
<sequence>MCDKEYYENDEIDGNLKALYVPALFSSRHQSARRSVRSSSLEDIRYTNIKTLFNDFCNRTSSHGVPFLGGFAFDGFSGNVFILFALSLIIHCIEYTTEFLSSANLIAYANQIPAKRRTACLIEDVKFVSWRFYVYTCCNCFEVWKE</sequence>
<organism evidence="1 2">
    <name type="scientific">Dictyocaulus viviparus</name>
    <name type="common">Bovine lungworm</name>
    <dbReference type="NCBI Taxonomy" id="29172"/>
    <lineage>
        <taxon>Eukaryota</taxon>
        <taxon>Metazoa</taxon>
        <taxon>Ecdysozoa</taxon>
        <taxon>Nematoda</taxon>
        <taxon>Chromadorea</taxon>
        <taxon>Rhabditida</taxon>
        <taxon>Rhabditina</taxon>
        <taxon>Rhabditomorpha</taxon>
        <taxon>Strongyloidea</taxon>
        <taxon>Metastrongylidae</taxon>
        <taxon>Dictyocaulus</taxon>
    </lineage>
</organism>
<dbReference type="STRING" id="29172.A0A0D8Y988"/>
<name>A0A0D8Y988_DICVI</name>
<accession>A0A0D8Y988</accession>
<dbReference type="OrthoDB" id="10573648at2759"/>
<keyword evidence="2" id="KW-1185">Reference proteome</keyword>
<evidence type="ECO:0000313" key="2">
    <source>
        <dbReference type="Proteomes" id="UP000053766"/>
    </source>
</evidence>